<feature type="domain" description="VWFA" evidence="4">
    <location>
        <begin position="303"/>
        <end position="336"/>
    </location>
</feature>
<dbReference type="EMBL" id="CP014864">
    <property type="protein sequence ID" value="AMX01686.1"/>
    <property type="molecule type" value="Genomic_DNA"/>
</dbReference>
<reference evidence="7" key="2">
    <citation type="submission" date="2016-03" db="EMBL/GenBank/DDBJ databases">
        <authorList>
            <person name="Lee Y.-S."/>
            <person name="Choi Y.-L."/>
        </authorList>
    </citation>
    <scope>NUCLEOTIDE SEQUENCE [LARGE SCALE GENOMIC DNA]</scope>
    <source>
        <strain evidence="7">DAU221</strain>
    </source>
</reference>
<feature type="transmembrane region" description="Helical" evidence="2">
    <location>
        <begin position="12"/>
        <end position="34"/>
    </location>
</feature>
<feature type="domain" description="VWFA" evidence="3">
    <location>
        <begin position="164"/>
        <end position="289"/>
    </location>
</feature>
<dbReference type="SUPFAM" id="SSF53300">
    <property type="entry name" value="vWA-like"/>
    <property type="match status" value="1"/>
</dbReference>
<gene>
    <name evidence="5" type="ORF">A3224_03020</name>
    <name evidence="6" type="ORF">OQJ68_05610</name>
</gene>
<dbReference type="GeneID" id="76607022"/>
<dbReference type="STRING" id="252514.A3224_03020"/>
<evidence type="ECO:0000256" key="2">
    <source>
        <dbReference type="SAM" id="Phobius"/>
    </source>
</evidence>
<name>A0A143HJK7_MICTH</name>
<dbReference type="OrthoDB" id="185358at2"/>
<organism evidence="5 7">
    <name type="scientific">Microbulbifer thermotolerans</name>
    <dbReference type="NCBI Taxonomy" id="252514"/>
    <lineage>
        <taxon>Bacteria</taxon>
        <taxon>Pseudomonadati</taxon>
        <taxon>Pseudomonadota</taxon>
        <taxon>Gammaproteobacteria</taxon>
        <taxon>Cellvibrionales</taxon>
        <taxon>Microbulbiferaceae</taxon>
        <taxon>Microbulbifer</taxon>
    </lineage>
</organism>
<evidence type="ECO:0000256" key="1">
    <source>
        <dbReference type="SAM" id="Coils"/>
    </source>
</evidence>
<keyword evidence="2" id="KW-1133">Transmembrane helix</keyword>
<dbReference type="Gene3D" id="3.40.50.410">
    <property type="entry name" value="von Willebrand factor, type A domain"/>
    <property type="match status" value="1"/>
</dbReference>
<evidence type="ECO:0000313" key="6">
    <source>
        <dbReference type="EMBL" id="MCX2801264.1"/>
    </source>
</evidence>
<dbReference type="EMBL" id="JAPHQB010000007">
    <property type="protein sequence ID" value="MCX2801264.1"/>
    <property type="molecule type" value="Genomic_DNA"/>
</dbReference>
<reference evidence="6" key="3">
    <citation type="submission" date="2022-11" db="EMBL/GenBank/DDBJ databases">
        <title>Chitin-degrading and fungicidal potential of chitinolytic bacterial strains from marine environment of the Pacific Ocean regions.</title>
        <authorList>
            <person name="Pentekhina I."/>
            <person name="Nedashkovskaya O."/>
            <person name="Seitkalieva A."/>
            <person name="Podvolotskaya A."/>
            <person name="Tekutyeva L."/>
            <person name="Balabanova L."/>
        </authorList>
    </citation>
    <scope>NUCLEOTIDE SEQUENCE</scope>
    <source>
        <strain evidence="6">KMM 6838</strain>
    </source>
</reference>
<dbReference type="RefSeq" id="WP_067151298.1">
    <property type="nucleotide sequence ID" value="NZ_CP014864.1"/>
</dbReference>
<protein>
    <submittedName>
        <fullName evidence="6">VWA domain-containing protein</fullName>
    </submittedName>
</protein>
<reference evidence="5" key="1">
    <citation type="submission" date="2016-03" db="EMBL/GenBank/DDBJ databases">
        <authorList>
            <person name="Ploux O."/>
        </authorList>
    </citation>
    <scope>NUCLEOTIDE SEQUENCE [LARGE SCALE GENOMIC DNA]</scope>
    <source>
        <strain evidence="5">DAU221</strain>
    </source>
</reference>
<dbReference type="InterPro" id="IPR002035">
    <property type="entry name" value="VWF_A"/>
</dbReference>
<accession>A0A143HJK7</accession>
<keyword evidence="1" id="KW-0175">Coiled coil</keyword>
<sequence length="361" mass="40779">MARKKNRRFSTFSLSFLDIMSCGFGAVALIFLIIKHGSDHDIEAQNEDLAAEVNLLQEEVTFGREHLVLARNALDVVSDELAQTQGLARRILEQIEAVKGNIAEIDSSDDEEDIQRLREKLKQLQEAKKNLEEENEQLGNNVRKFIGDGDRQYLTGLRLGGNRILILLDSSASMLGDELIKVIRARNMSSRVKRQTEKWRRALDTVSWLTAQFPHESQYQIYTFNTGFRAAIPGTEDRWLNVDDRDQLDRAIKELDKLVPEGGTSLERIFNAVNAMNPLPDNIILITDGLPTQGMKPPRSSTISGKDRRQLFRRAVKVLPKNVPINVILAPMEGDPFAASEFWKLAAQTQGSFIAPSRDWP</sequence>
<keyword evidence="2" id="KW-0812">Transmembrane</keyword>
<dbReference type="Pfam" id="PF13519">
    <property type="entry name" value="VWA_2"/>
    <property type="match status" value="1"/>
</dbReference>
<dbReference type="CDD" id="cd00198">
    <property type="entry name" value="vWFA"/>
    <property type="match status" value="1"/>
</dbReference>
<dbReference type="Pfam" id="PF13768">
    <property type="entry name" value="VWA_3"/>
    <property type="match status" value="1"/>
</dbReference>
<keyword evidence="7" id="KW-1185">Reference proteome</keyword>
<feature type="coiled-coil region" evidence="1">
    <location>
        <begin position="107"/>
        <end position="148"/>
    </location>
</feature>
<dbReference type="Proteomes" id="UP000076077">
    <property type="component" value="Chromosome"/>
</dbReference>
<dbReference type="Proteomes" id="UP001209730">
    <property type="component" value="Unassembled WGS sequence"/>
</dbReference>
<evidence type="ECO:0000313" key="5">
    <source>
        <dbReference type="EMBL" id="AMX01686.1"/>
    </source>
</evidence>
<evidence type="ECO:0000313" key="7">
    <source>
        <dbReference type="Proteomes" id="UP000076077"/>
    </source>
</evidence>
<evidence type="ECO:0000259" key="4">
    <source>
        <dbReference type="Pfam" id="PF13768"/>
    </source>
</evidence>
<keyword evidence="2" id="KW-0472">Membrane</keyword>
<dbReference type="KEGG" id="mthd:A3224_03020"/>
<evidence type="ECO:0000259" key="3">
    <source>
        <dbReference type="Pfam" id="PF13519"/>
    </source>
</evidence>
<proteinExistence type="predicted"/>
<dbReference type="AlphaFoldDB" id="A0A143HJK7"/>
<dbReference type="InterPro" id="IPR036465">
    <property type="entry name" value="vWFA_dom_sf"/>
</dbReference>